<dbReference type="Pfam" id="PF01520">
    <property type="entry name" value="Amidase_3"/>
    <property type="match status" value="1"/>
</dbReference>
<evidence type="ECO:0000256" key="1">
    <source>
        <dbReference type="ARBA" id="ARBA00001561"/>
    </source>
</evidence>
<evidence type="ECO:0000313" key="6">
    <source>
        <dbReference type="Proteomes" id="UP000282977"/>
    </source>
</evidence>
<evidence type="ECO:0000256" key="2">
    <source>
        <dbReference type="ARBA" id="ARBA00011901"/>
    </source>
</evidence>
<dbReference type="PANTHER" id="PTHR30404:SF0">
    <property type="entry name" value="N-ACETYLMURAMOYL-L-ALANINE AMIDASE AMIC"/>
    <property type="match status" value="1"/>
</dbReference>
<name>A0A437J886_9SPHN</name>
<evidence type="ECO:0000256" key="3">
    <source>
        <dbReference type="ARBA" id="ARBA00022801"/>
    </source>
</evidence>
<organism evidence="5 6">
    <name type="scientific">Sphingobium algorifonticola</name>
    <dbReference type="NCBI Taxonomy" id="2008318"/>
    <lineage>
        <taxon>Bacteria</taxon>
        <taxon>Pseudomonadati</taxon>
        <taxon>Pseudomonadota</taxon>
        <taxon>Alphaproteobacteria</taxon>
        <taxon>Sphingomonadales</taxon>
        <taxon>Sphingomonadaceae</taxon>
        <taxon>Sphingobium</taxon>
    </lineage>
</organism>
<dbReference type="EC" id="3.5.1.28" evidence="2"/>
<gene>
    <name evidence="5" type="ORF">ENE74_05155</name>
</gene>
<feature type="domain" description="MurNAc-LAA" evidence="4">
    <location>
        <begin position="135"/>
        <end position="289"/>
    </location>
</feature>
<comment type="catalytic activity">
    <reaction evidence="1">
        <text>Hydrolyzes the link between N-acetylmuramoyl residues and L-amino acid residues in certain cell-wall glycopeptides.</text>
        <dbReference type="EC" id="3.5.1.28"/>
    </reaction>
</comment>
<accession>A0A437J886</accession>
<dbReference type="GO" id="GO:0009253">
    <property type="term" value="P:peptidoglycan catabolic process"/>
    <property type="evidence" value="ECO:0007669"/>
    <property type="project" value="InterPro"/>
</dbReference>
<dbReference type="OrthoDB" id="9806267at2"/>
<keyword evidence="3" id="KW-0378">Hydrolase</keyword>
<dbReference type="AlphaFoldDB" id="A0A437J886"/>
<dbReference type="InterPro" id="IPR002508">
    <property type="entry name" value="MurNAc-LAA_cat"/>
</dbReference>
<dbReference type="CDD" id="cd02696">
    <property type="entry name" value="MurNAc-LAA"/>
    <property type="match status" value="1"/>
</dbReference>
<dbReference type="PANTHER" id="PTHR30404">
    <property type="entry name" value="N-ACETYLMURAMOYL-L-ALANINE AMIDASE"/>
    <property type="match status" value="1"/>
</dbReference>
<protein>
    <recommendedName>
        <fullName evidence="2">N-acetylmuramoyl-L-alanine amidase</fullName>
        <ecNumber evidence="2">3.5.1.28</ecNumber>
    </recommendedName>
</protein>
<dbReference type="InterPro" id="IPR050695">
    <property type="entry name" value="N-acetylmuramoyl_amidase_3"/>
</dbReference>
<dbReference type="SUPFAM" id="SSF53187">
    <property type="entry name" value="Zn-dependent exopeptidases"/>
    <property type="match status" value="1"/>
</dbReference>
<dbReference type="SMART" id="SM00646">
    <property type="entry name" value="Ami_3"/>
    <property type="match status" value="1"/>
</dbReference>
<dbReference type="Gene3D" id="3.40.630.40">
    <property type="entry name" value="Zn-dependent exopeptidases"/>
    <property type="match status" value="1"/>
</dbReference>
<evidence type="ECO:0000259" key="4">
    <source>
        <dbReference type="SMART" id="SM00646"/>
    </source>
</evidence>
<evidence type="ECO:0000313" key="5">
    <source>
        <dbReference type="EMBL" id="RVT41685.1"/>
    </source>
</evidence>
<reference evidence="5 6" key="1">
    <citation type="submission" date="2019-01" db="EMBL/GenBank/DDBJ databases">
        <authorList>
            <person name="Chen W.-M."/>
        </authorList>
    </citation>
    <scope>NUCLEOTIDE SEQUENCE [LARGE SCALE GENOMIC DNA]</scope>
    <source>
        <strain evidence="5 6">TLA-22</strain>
    </source>
</reference>
<dbReference type="GO" id="GO:0008745">
    <property type="term" value="F:N-acetylmuramoyl-L-alanine amidase activity"/>
    <property type="evidence" value="ECO:0007669"/>
    <property type="project" value="UniProtKB-EC"/>
</dbReference>
<dbReference type="EMBL" id="RZUL01000002">
    <property type="protein sequence ID" value="RVT41685.1"/>
    <property type="molecule type" value="Genomic_DNA"/>
</dbReference>
<dbReference type="GO" id="GO:0030288">
    <property type="term" value="C:outer membrane-bounded periplasmic space"/>
    <property type="evidence" value="ECO:0007669"/>
    <property type="project" value="TreeGrafter"/>
</dbReference>
<dbReference type="RefSeq" id="WP_127689610.1">
    <property type="nucleotide sequence ID" value="NZ_RZUL01000002.1"/>
</dbReference>
<comment type="caution">
    <text evidence="5">The sequence shown here is derived from an EMBL/GenBank/DDBJ whole genome shotgun (WGS) entry which is preliminary data.</text>
</comment>
<keyword evidence="6" id="KW-1185">Reference proteome</keyword>
<proteinExistence type="predicted"/>
<sequence>MIAALALGVALSRLLPDAAGSAEIAAARQSAGPVAWAARPPRRMHSITVPIPPAASGIALPRVDGPRDGSRPLVVIDAGHGGHDPGASNPDNGAKEKDLTLAIAKAIRDRLVAGGRVRVALTREDDRFLVLQERYGIARRLSADLFLSIHADAADNRDAQGATIYTLSETASDREAARLAARENKADIINGVNLGGQDADISSILIDLTRRETMGQSSDFARVLQREAAPFLTFRTAAHRFASLIVLKAPDTPSVLFETGYISNARDAAFMASRAGRIKIADGVARGIEVYFARRLATP</sequence>
<dbReference type="Proteomes" id="UP000282977">
    <property type="component" value="Unassembled WGS sequence"/>
</dbReference>